<evidence type="ECO:0000313" key="3">
    <source>
        <dbReference type="EMBL" id="MFD0990189.1"/>
    </source>
</evidence>
<dbReference type="Gene3D" id="3.40.50.2300">
    <property type="match status" value="1"/>
</dbReference>
<evidence type="ECO:0000259" key="2">
    <source>
        <dbReference type="PROSITE" id="PS50110"/>
    </source>
</evidence>
<keyword evidence="1" id="KW-0597">Phosphoprotein</keyword>
<dbReference type="InterPro" id="IPR011006">
    <property type="entry name" value="CheY-like_superfamily"/>
</dbReference>
<protein>
    <submittedName>
        <fullName evidence="3">Response regulator</fullName>
    </submittedName>
</protein>
<reference evidence="4" key="1">
    <citation type="journal article" date="2019" name="Int. J. Syst. Evol. Microbiol.">
        <title>The Global Catalogue of Microorganisms (GCM) 10K type strain sequencing project: providing services to taxonomists for standard genome sequencing and annotation.</title>
        <authorList>
            <consortium name="The Broad Institute Genomics Platform"/>
            <consortium name="The Broad Institute Genome Sequencing Center for Infectious Disease"/>
            <person name="Wu L."/>
            <person name="Ma J."/>
        </authorList>
    </citation>
    <scope>NUCLEOTIDE SEQUENCE [LARGE SCALE GENOMIC DNA]</scope>
    <source>
        <strain evidence="4">CCUG 62414</strain>
    </source>
</reference>
<keyword evidence="4" id="KW-1185">Reference proteome</keyword>
<evidence type="ECO:0000313" key="4">
    <source>
        <dbReference type="Proteomes" id="UP001597061"/>
    </source>
</evidence>
<organism evidence="3 4">
    <name type="scientific">Mariniflexile jejuense</name>
    <dbReference type="NCBI Taxonomy" id="1173582"/>
    <lineage>
        <taxon>Bacteria</taxon>
        <taxon>Pseudomonadati</taxon>
        <taxon>Bacteroidota</taxon>
        <taxon>Flavobacteriia</taxon>
        <taxon>Flavobacteriales</taxon>
        <taxon>Flavobacteriaceae</taxon>
        <taxon>Mariniflexile</taxon>
    </lineage>
</organism>
<evidence type="ECO:0000256" key="1">
    <source>
        <dbReference type="PROSITE-ProRule" id="PRU00169"/>
    </source>
</evidence>
<proteinExistence type="predicted"/>
<dbReference type="Proteomes" id="UP001597061">
    <property type="component" value="Unassembled WGS sequence"/>
</dbReference>
<comment type="caution">
    <text evidence="3">The sequence shown here is derived from an EMBL/GenBank/DDBJ whole genome shotgun (WGS) entry which is preliminary data.</text>
</comment>
<dbReference type="InterPro" id="IPR052893">
    <property type="entry name" value="TCS_response_regulator"/>
</dbReference>
<dbReference type="InterPro" id="IPR001789">
    <property type="entry name" value="Sig_transdc_resp-reg_receiver"/>
</dbReference>
<feature type="domain" description="Response regulatory" evidence="2">
    <location>
        <begin position="6"/>
        <end position="137"/>
    </location>
</feature>
<dbReference type="SUPFAM" id="SSF52172">
    <property type="entry name" value="CheY-like"/>
    <property type="match status" value="1"/>
</dbReference>
<feature type="modified residue" description="4-aspartylphosphate" evidence="1">
    <location>
        <position position="67"/>
    </location>
</feature>
<gene>
    <name evidence="3" type="ORF">ACFQ1R_08780</name>
</gene>
<dbReference type="PROSITE" id="PS50110">
    <property type="entry name" value="RESPONSE_REGULATORY"/>
    <property type="match status" value="1"/>
</dbReference>
<name>A0ABW3JIL3_9FLAO</name>
<sequence>MIPIKNVMLIDDNKLDLFVNQRILKTYHNNIRVIHYQNPLLALKYLQISLLKNNLNHFTRPNVLFLDINMPQCTGFEFLEKLIKQNQLEIQNLKIYILSSSTSPKDINKAKLNPICSGYINKPLTIEKLHEILNINKLNLNKRIVLKRLSI</sequence>
<dbReference type="PANTHER" id="PTHR44520">
    <property type="entry name" value="RESPONSE REGULATOR RCP1-RELATED"/>
    <property type="match status" value="1"/>
</dbReference>
<accession>A0ABW3JIL3</accession>
<dbReference type="SMART" id="SM00448">
    <property type="entry name" value="REC"/>
    <property type="match status" value="1"/>
</dbReference>
<dbReference type="EMBL" id="JBHTJI010000001">
    <property type="protein sequence ID" value="MFD0990189.1"/>
    <property type="molecule type" value="Genomic_DNA"/>
</dbReference>
<dbReference type="Pfam" id="PF00072">
    <property type="entry name" value="Response_reg"/>
    <property type="match status" value="1"/>
</dbReference>
<dbReference type="PANTHER" id="PTHR44520:SF2">
    <property type="entry name" value="RESPONSE REGULATOR RCP1"/>
    <property type="match status" value="1"/>
</dbReference>
<dbReference type="RefSeq" id="WP_379925781.1">
    <property type="nucleotide sequence ID" value="NZ_JBHTJI010000001.1"/>
</dbReference>